<accession>A0A4R4KLZ4</accession>
<evidence type="ECO:0000313" key="2">
    <source>
        <dbReference type="Proteomes" id="UP000295706"/>
    </source>
</evidence>
<dbReference type="Proteomes" id="UP000295706">
    <property type="component" value="Unassembled WGS sequence"/>
</dbReference>
<comment type="caution">
    <text evidence="1">The sequence shown here is derived from an EMBL/GenBank/DDBJ whole genome shotgun (WGS) entry which is preliminary data.</text>
</comment>
<evidence type="ECO:0000313" key="1">
    <source>
        <dbReference type="EMBL" id="TDB67992.1"/>
    </source>
</evidence>
<gene>
    <name evidence="1" type="ORF">EZE20_03440</name>
</gene>
<name>A0A4R4KLZ4_9BACT</name>
<dbReference type="OrthoDB" id="1494650at2"/>
<protein>
    <submittedName>
        <fullName evidence="1">Uncharacterized protein</fullName>
    </submittedName>
</protein>
<dbReference type="AlphaFoldDB" id="A0A4R4KLZ4"/>
<reference evidence="1 2" key="1">
    <citation type="submission" date="2019-02" db="EMBL/GenBank/DDBJ databases">
        <title>Arundinibacter roseus gen. nov., sp. nov., a new member of the family Cytophagaceae.</title>
        <authorList>
            <person name="Szuroczki S."/>
            <person name="Khayer B."/>
            <person name="Sproer C."/>
            <person name="Toumi M."/>
            <person name="Szabo A."/>
            <person name="Felfoldi T."/>
            <person name="Schumann P."/>
            <person name="Toth E."/>
        </authorList>
    </citation>
    <scope>NUCLEOTIDE SEQUENCE [LARGE SCALE GENOMIC DNA]</scope>
    <source>
        <strain evidence="1 2">DMA-k-7a</strain>
    </source>
</reference>
<keyword evidence="2" id="KW-1185">Reference proteome</keyword>
<proteinExistence type="predicted"/>
<dbReference type="RefSeq" id="WP_132114526.1">
    <property type="nucleotide sequence ID" value="NZ_SMJU01000002.1"/>
</dbReference>
<dbReference type="EMBL" id="SMJU01000002">
    <property type="protein sequence ID" value="TDB67992.1"/>
    <property type="molecule type" value="Genomic_DNA"/>
</dbReference>
<sequence length="69" mass="7935">MDGQLNNNSEVLCCFCGNYLSLKDALVLSIYPNIDSEESQQLFSHKNHFIEKIVKSIPLHPDFFEDDTE</sequence>
<organism evidence="1 2">
    <name type="scientific">Arundinibacter roseus</name>
    <dbReference type="NCBI Taxonomy" id="2070510"/>
    <lineage>
        <taxon>Bacteria</taxon>
        <taxon>Pseudomonadati</taxon>
        <taxon>Bacteroidota</taxon>
        <taxon>Cytophagia</taxon>
        <taxon>Cytophagales</taxon>
        <taxon>Spirosomataceae</taxon>
        <taxon>Arundinibacter</taxon>
    </lineage>
</organism>